<evidence type="ECO:0000256" key="1">
    <source>
        <dbReference type="SAM" id="Coils"/>
    </source>
</evidence>
<proteinExistence type="predicted"/>
<reference evidence="2 3" key="1">
    <citation type="submission" date="2016-07" db="EMBL/GenBank/DDBJ databases">
        <title>Pervasive Adenine N6-methylation of Active Genes in Fungi.</title>
        <authorList>
            <consortium name="DOE Joint Genome Institute"/>
            <person name="Mondo S.J."/>
            <person name="Dannebaum R.O."/>
            <person name="Kuo R.C."/>
            <person name="Labutti K."/>
            <person name="Haridas S."/>
            <person name="Kuo A."/>
            <person name="Salamov A."/>
            <person name="Ahrendt S.R."/>
            <person name="Lipzen A."/>
            <person name="Sullivan W."/>
            <person name="Andreopoulos W.B."/>
            <person name="Clum A."/>
            <person name="Lindquist E."/>
            <person name="Daum C."/>
            <person name="Ramamoorthy G.K."/>
            <person name="Gryganskyi A."/>
            <person name="Culley D."/>
            <person name="Magnuson J.K."/>
            <person name="James T.Y."/>
            <person name="O'Malley M.A."/>
            <person name="Stajich J.E."/>
            <person name="Spatafora J.W."/>
            <person name="Visel A."/>
            <person name="Grigoriev I.V."/>
        </authorList>
    </citation>
    <scope>NUCLEOTIDE SEQUENCE [LARGE SCALE GENOMIC DNA]</scope>
    <source>
        <strain evidence="2 3">ATCC 12442</strain>
    </source>
</reference>
<organism evidence="2 3">
    <name type="scientific">Linderina pennispora</name>
    <dbReference type="NCBI Taxonomy" id="61395"/>
    <lineage>
        <taxon>Eukaryota</taxon>
        <taxon>Fungi</taxon>
        <taxon>Fungi incertae sedis</taxon>
        <taxon>Zoopagomycota</taxon>
        <taxon>Kickxellomycotina</taxon>
        <taxon>Kickxellomycetes</taxon>
        <taxon>Kickxellales</taxon>
        <taxon>Kickxellaceae</taxon>
        <taxon>Linderina</taxon>
    </lineage>
</organism>
<evidence type="ECO:0000313" key="2">
    <source>
        <dbReference type="EMBL" id="ORX74197.1"/>
    </source>
</evidence>
<dbReference type="EMBL" id="MCFD01000001">
    <property type="protein sequence ID" value="ORX74197.1"/>
    <property type="molecule type" value="Genomic_DNA"/>
</dbReference>
<keyword evidence="3" id="KW-1185">Reference proteome</keyword>
<dbReference type="RefSeq" id="XP_040747408.1">
    <property type="nucleotide sequence ID" value="XM_040885244.1"/>
</dbReference>
<gene>
    <name evidence="2" type="ORF">DL89DRAFT_254072</name>
</gene>
<protein>
    <submittedName>
        <fullName evidence="2">Uncharacterized protein</fullName>
    </submittedName>
</protein>
<evidence type="ECO:0000313" key="3">
    <source>
        <dbReference type="Proteomes" id="UP000193922"/>
    </source>
</evidence>
<accession>A0A1Y1WKW7</accession>
<name>A0A1Y1WKW7_9FUNG</name>
<dbReference type="Proteomes" id="UP000193922">
    <property type="component" value="Unassembled WGS sequence"/>
</dbReference>
<dbReference type="GeneID" id="63801892"/>
<feature type="coiled-coil region" evidence="1">
    <location>
        <begin position="57"/>
        <end position="112"/>
    </location>
</feature>
<sequence length="151" mass="17068">MLAYILHGVLKQCVSDTSSLPSLPDANLFREVAYQMAQAGAVTDRLRVEKLQSAMSVGELSEKLRVAQDRMAEIQNALEIERQERAVASDTIEDMDRRLRSLRAAYDDLCHQCLRQQQKHTAASRTPHRPPLAEDVYPMQNNSYEVGDLIV</sequence>
<keyword evidence="1" id="KW-0175">Coiled coil</keyword>
<dbReference type="AlphaFoldDB" id="A0A1Y1WKW7"/>
<comment type="caution">
    <text evidence="2">The sequence shown here is derived from an EMBL/GenBank/DDBJ whole genome shotgun (WGS) entry which is preliminary data.</text>
</comment>